<dbReference type="VEuPathDB" id="FungiDB:MELLADRAFT_85867"/>
<dbReference type="InParanoid" id="F4SDF6"/>
<proteinExistence type="predicted"/>
<keyword evidence="2" id="KW-1185">Reference proteome</keyword>
<accession>F4SDF6</accession>
<dbReference type="OrthoDB" id="775356at2759"/>
<reference evidence="2" key="1">
    <citation type="journal article" date="2011" name="Proc. Natl. Acad. Sci. U.S.A.">
        <title>Obligate biotrophy features unraveled by the genomic analysis of rust fungi.</title>
        <authorList>
            <person name="Duplessis S."/>
            <person name="Cuomo C.A."/>
            <person name="Lin Y.-C."/>
            <person name="Aerts A."/>
            <person name="Tisserant E."/>
            <person name="Veneault-Fourrey C."/>
            <person name="Joly D.L."/>
            <person name="Hacquard S."/>
            <person name="Amselem J."/>
            <person name="Cantarel B.L."/>
            <person name="Chiu R."/>
            <person name="Coutinho P.M."/>
            <person name="Feau N."/>
            <person name="Field M."/>
            <person name="Frey P."/>
            <person name="Gelhaye E."/>
            <person name="Goldberg J."/>
            <person name="Grabherr M.G."/>
            <person name="Kodira C.D."/>
            <person name="Kohler A."/>
            <person name="Kuees U."/>
            <person name="Lindquist E.A."/>
            <person name="Lucas S.M."/>
            <person name="Mago R."/>
            <person name="Mauceli E."/>
            <person name="Morin E."/>
            <person name="Murat C."/>
            <person name="Pangilinan J.L."/>
            <person name="Park R."/>
            <person name="Pearson M."/>
            <person name="Quesneville H."/>
            <person name="Rouhier N."/>
            <person name="Sakthikumar S."/>
            <person name="Salamov A.A."/>
            <person name="Schmutz J."/>
            <person name="Selles B."/>
            <person name="Shapiro H."/>
            <person name="Tanguay P."/>
            <person name="Tuskan G.A."/>
            <person name="Henrissat B."/>
            <person name="Van de Peer Y."/>
            <person name="Rouze P."/>
            <person name="Ellis J.G."/>
            <person name="Dodds P.N."/>
            <person name="Schein J.E."/>
            <person name="Zhong S."/>
            <person name="Hamelin R.C."/>
            <person name="Grigoriev I.V."/>
            <person name="Szabo L.J."/>
            <person name="Martin F."/>
        </authorList>
    </citation>
    <scope>NUCLEOTIDE SEQUENCE [LARGE SCALE GENOMIC DNA]</scope>
    <source>
        <strain evidence="2">98AG31 / pathotype 3-4-7</strain>
    </source>
</reference>
<dbReference type="AlphaFoldDB" id="F4SDF6"/>
<dbReference type="GeneID" id="18933994"/>
<name>F4SDF6_MELLP</name>
<dbReference type="HOGENOM" id="CLU_2306724_0_0_1"/>
<sequence length="100" mass="11341">MVFRILDCFKFNNLSSGPCSCVKHQLCGKECVPSRVLKDLLDFLAGIRSASQITLQNLKPRISSQSKEKFLWVKDIRYLDSRIALLIQNTSGLMYSLLTS</sequence>
<gene>
    <name evidence="1" type="ORF">MELLADRAFT_85867</name>
</gene>
<protein>
    <submittedName>
        <fullName evidence="1">Uncharacterized protein</fullName>
    </submittedName>
</protein>
<dbReference type="EMBL" id="GL883252">
    <property type="protein sequence ID" value="EGF97322.1"/>
    <property type="molecule type" value="Genomic_DNA"/>
</dbReference>
<evidence type="ECO:0000313" key="1">
    <source>
        <dbReference type="EMBL" id="EGF97322.1"/>
    </source>
</evidence>
<dbReference type="Proteomes" id="UP000001072">
    <property type="component" value="Unassembled WGS sequence"/>
</dbReference>
<dbReference type="STRING" id="747676.F4SDF6"/>
<organism evidence="2">
    <name type="scientific">Melampsora larici-populina (strain 98AG31 / pathotype 3-4-7)</name>
    <name type="common">Poplar leaf rust fungus</name>
    <dbReference type="NCBI Taxonomy" id="747676"/>
    <lineage>
        <taxon>Eukaryota</taxon>
        <taxon>Fungi</taxon>
        <taxon>Dikarya</taxon>
        <taxon>Basidiomycota</taxon>
        <taxon>Pucciniomycotina</taxon>
        <taxon>Pucciniomycetes</taxon>
        <taxon>Pucciniales</taxon>
        <taxon>Melampsoraceae</taxon>
        <taxon>Melampsora</taxon>
    </lineage>
</organism>
<dbReference type="KEGG" id="mlr:MELLADRAFT_85867"/>
<evidence type="ECO:0000313" key="2">
    <source>
        <dbReference type="Proteomes" id="UP000001072"/>
    </source>
</evidence>
<dbReference type="RefSeq" id="XP_007419406.1">
    <property type="nucleotide sequence ID" value="XM_007419344.1"/>
</dbReference>